<feature type="domain" description="SUF system FeS cluster assembly SufBD N-terminal" evidence="3">
    <location>
        <begin position="27"/>
        <end position="166"/>
    </location>
</feature>
<dbReference type="NCBIfam" id="TIGR01981">
    <property type="entry name" value="sufD"/>
    <property type="match status" value="1"/>
</dbReference>
<comment type="caution">
    <text evidence="4">The sequence shown here is derived from an EMBL/GenBank/DDBJ whole genome shotgun (WGS) entry which is preliminary data.</text>
</comment>
<feature type="domain" description="SUF system FeS cluster assembly SufBD core" evidence="2">
    <location>
        <begin position="181"/>
        <end position="411"/>
    </location>
</feature>
<dbReference type="InterPro" id="IPR037284">
    <property type="entry name" value="SUF_FeS_clus_asmbl_SufBD_sf"/>
</dbReference>
<dbReference type="InterPro" id="IPR011542">
    <property type="entry name" value="SUF_FeS_clus_asmbl_SufD"/>
</dbReference>
<dbReference type="EMBL" id="JBIPKE010000008">
    <property type="protein sequence ID" value="MFH6982066.1"/>
    <property type="molecule type" value="Genomic_DNA"/>
</dbReference>
<comment type="similarity">
    <text evidence="1">Belongs to the iron-sulfur cluster assembly SufBD family.</text>
</comment>
<dbReference type="Pfam" id="PF01458">
    <property type="entry name" value="SUFBD_core"/>
    <property type="match status" value="1"/>
</dbReference>
<dbReference type="Proteomes" id="UP001610063">
    <property type="component" value="Unassembled WGS sequence"/>
</dbReference>
<evidence type="ECO:0000259" key="2">
    <source>
        <dbReference type="Pfam" id="PF01458"/>
    </source>
</evidence>
<dbReference type="InterPro" id="IPR000825">
    <property type="entry name" value="SUF_FeS_clus_asmbl_SufBD_core"/>
</dbReference>
<reference evidence="4 5" key="1">
    <citation type="journal article" date="2013" name="Int. J. Syst. Evol. Microbiol.">
        <title>Marinoscillum luteum sp. nov., isolated from marine sediment.</title>
        <authorList>
            <person name="Cha I.T."/>
            <person name="Park S.J."/>
            <person name="Kim S.J."/>
            <person name="Kim J.G."/>
            <person name="Jung M.Y."/>
            <person name="Shin K.S."/>
            <person name="Kwon K.K."/>
            <person name="Yang S.H."/>
            <person name="Seo Y.S."/>
            <person name="Rhee S.K."/>
        </authorList>
    </citation>
    <scope>NUCLEOTIDE SEQUENCE [LARGE SCALE GENOMIC DNA]</scope>
    <source>
        <strain evidence="4 5">KCTC 23939</strain>
    </source>
</reference>
<dbReference type="Pfam" id="PF19295">
    <property type="entry name" value="SufBD_N"/>
    <property type="match status" value="1"/>
</dbReference>
<dbReference type="InterPro" id="IPR045595">
    <property type="entry name" value="SufBD_N"/>
</dbReference>
<evidence type="ECO:0000256" key="1">
    <source>
        <dbReference type="ARBA" id="ARBA00043967"/>
    </source>
</evidence>
<dbReference type="InterPro" id="IPR055346">
    <property type="entry name" value="Fe-S_cluster_assembly_SufBD"/>
</dbReference>
<dbReference type="SUPFAM" id="SSF101960">
    <property type="entry name" value="Stabilizer of iron transporter SufD"/>
    <property type="match status" value="1"/>
</dbReference>
<gene>
    <name evidence="4" type="primary">sufD</name>
    <name evidence="4" type="ORF">ACHKAR_01380</name>
</gene>
<evidence type="ECO:0000313" key="5">
    <source>
        <dbReference type="Proteomes" id="UP001610063"/>
    </source>
</evidence>
<proteinExistence type="inferred from homology"/>
<keyword evidence="5" id="KW-1185">Reference proteome</keyword>
<organism evidence="4 5">
    <name type="scientific">Marinoscillum luteum</name>
    <dbReference type="NCBI Taxonomy" id="861051"/>
    <lineage>
        <taxon>Bacteria</taxon>
        <taxon>Pseudomonadati</taxon>
        <taxon>Bacteroidota</taxon>
        <taxon>Cytophagia</taxon>
        <taxon>Cytophagales</taxon>
        <taxon>Reichenbachiellaceae</taxon>
        <taxon>Marinoscillum</taxon>
    </lineage>
</organism>
<dbReference type="PANTHER" id="PTHR43575:SF1">
    <property type="entry name" value="PROTEIN ABCI7, CHLOROPLASTIC"/>
    <property type="match status" value="1"/>
</dbReference>
<name>A0ABW7N361_9BACT</name>
<dbReference type="PANTHER" id="PTHR43575">
    <property type="entry name" value="PROTEIN ABCI7, CHLOROPLASTIC"/>
    <property type="match status" value="1"/>
</dbReference>
<dbReference type="RefSeq" id="WP_395415860.1">
    <property type="nucleotide sequence ID" value="NZ_JBIPKE010000008.1"/>
</dbReference>
<protein>
    <submittedName>
        <fullName evidence="4">Fe-S cluster assembly protein SufD</fullName>
    </submittedName>
</protein>
<accession>A0ABW7N361</accession>
<evidence type="ECO:0000313" key="4">
    <source>
        <dbReference type="EMBL" id="MFH6982066.1"/>
    </source>
</evidence>
<sequence>MSEVLSIEQTISEQFQQWAGQHFADESPLKALKTGALEQFSTLGMPAPKSEAYKYTPISRILGKQFNFAAETTPASFSKADCQSQFYQIADANHLVFVNGLFNEEYSTIVSPSSDLTIRVLDDQALKEHSDIPQLLGKTSHIETDAFALLNLAFFNQGIYLKAAKNKDNKDTFIYHFIDGTAKDAIVYPRILVSSETGSRLNIFEKTFIRGEQNTLNVSIFEADVQANAELRYTKIQNYLTGTYAVEGIYATQKKDSRFYTNTFSFKAALIRNNIYINVDAENCEAHMNGLYQLGGKTHVDNNTSVDHLKPNCFSNELYKGILDENSRGVFNGKIYVRPEAQKTNAFQSNNNILLSDTATVNTKPQLEIWADDVKCSHGCTTGQLDEEAIFYLRSRGINKKRAKALMLNAFANETLQEVKNDLVTAEIEDIITNKLG</sequence>
<evidence type="ECO:0000259" key="3">
    <source>
        <dbReference type="Pfam" id="PF19295"/>
    </source>
</evidence>